<dbReference type="InterPro" id="IPR001179">
    <property type="entry name" value="PPIase_FKBP_dom"/>
</dbReference>
<dbReference type="Gene3D" id="2.40.10.330">
    <property type="match status" value="1"/>
</dbReference>
<dbReference type="EMBL" id="JACIGE010000003">
    <property type="protein sequence ID" value="MBB4246740.1"/>
    <property type="molecule type" value="Genomic_DNA"/>
</dbReference>
<dbReference type="InterPro" id="IPR048261">
    <property type="entry name" value="SlpA/SlyD-like_ins_sf"/>
</dbReference>
<dbReference type="Proteomes" id="UP000587070">
    <property type="component" value="Unassembled WGS sequence"/>
</dbReference>
<dbReference type="PROSITE" id="PS50059">
    <property type="entry name" value="FKBP_PPIASE"/>
    <property type="match status" value="1"/>
</dbReference>
<dbReference type="SUPFAM" id="SSF54534">
    <property type="entry name" value="FKBP-like"/>
    <property type="match status" value="1"/>
</dbReference>
<evidence type="ECO:0000313" key="8">
    <source>
        <dbReference type="EMBL" id="MBB4246740.1"/>
    </source>
</evidence>
<gene>
    <name evidence="8" type="ORF">GGD90_001103</name>
</gene>
<accession>A0A840G701</accession>
<dbReference type="InterPro" id="IPR046357">
    <property type="entry name" value="PPIase_dom_sf"/>
</dbReference>
<proteinExistence type="inferred from homology"/>
<reference evidence="8 9" key="1">
    <citation type="submission" date="2020-08" db="EMBL/GenBank/DDBJ databases">
        <title>Genome sequencing of Purple Non-Sulfur Bacteria from various extreme environments.</title>
        <authorList>
            <person name="Mayer M."/>
        </authorList>
    </citation>
    <scope>NUCLEOTIDE SEQUENCE [LARGE SCALE GENOMIC DNA]</scope>
    <source>
        <strain evidence="8 9">2761</strain>
    </source>
</reference>
<evidence type="ECO:0000259" key="7">
    <source>
        <dbReference type="PROSITE" id="PS50059"/>
    </source>
</evidence>
<dbReference type="RefSeq" id="WP_228273626.1">
    <property type="nucleotide sequence ID" value="NZ_JACIGE010000003.1"/>
</dbReference>
<feature type="domain" description="PPIase FKBP-type" evidence="7">
    <location>
        <begin position="20"/>
        <end position="105"/>
    </location>
</feature>
<evidence type="ECO:0000256" key="2">
    <source>
        <dbReference type="ARBA" id="ARBA00006577"/>
    </source>
</evidence>
<evidence type="ECO:0000313" key="9">
    <source>
        <dbReference type="Proteomes" id="UP000587070"/>
    </source>
</evidence>
<dbReference type="Gene3D" id="3.10.50.40">
    <property type="match status" value="1"/>
</dbReference>
<sequence length="155" mass="16663">MSTNELPPTADANPPTVQPDSFITLHYRLAAADGEEFVSTFDLSPATLQMGSGQLAAPLEARLLGLPVGAERVFELPPTEAFGEHNPLLVERIARSALPPEIELVPNSLVEFSAPDSGAFAGFLRELDAETALFDFNHPLAGRAIRFEVRLIGVL</sequence>
<keyword evidence="3 5" id="KW-0697">Rotamase</keyword>
<keyword evidence="4 5" id="KW-0413">Isomerase</keyword>
<evidence type="ECO:0000256" key="5">
    <source>
        <dbReference type="PROSITE-ProRule" id="PRU00277"/>
    </source>
</evidence>
<dbReference type="EC" id="5.2.1.8" evidence="6"/>
<keyword evidence="9" id="KW-1185">Reference proteome</keyword>
<comment type="similarity">
    <text evidence="2 6">Belongs to the FKBP-type PPIase family.</text>
</comment>
<dbReference type="GO" id="GO:0003755">
    <property type="term" value="F:peptidyl-prolyl cis-trans isomerase activity"/>
    <property type="evidence" value="ECO:0007669"/>
    <property type="project" value="UniProtKB-UniRule"/>
</dbReference>
<dbReference type="PANTHER" id="PTHR47861">
    <property type="entry name" value="FKBP-TYPE PEPTIDYL-PROLYL CIS-TRANS ISOMERASE SLYD"/>
    <property type="match status" value="1"/>
</dbReference>
<evidence type="ECO:0000256" key="3">
    <source>
        <dbReference type="ARBA" id="ARBA00023110"/>
    </source>
</evidence>
<organism evidence="8 9">
    <name type="scientific">Rhodocyclus tenuis</name>
    <name type="common">Rhodospirillum tenue</name>
    <dbReference type="NCBI Taxonomy" id="1066"/>
    <lineage>
        <taxon>Bacteria</taxon>
        <taxon>Pseudomonadati</taxon>
        <taxon>Pseudomonadota</taxon>
        <taxon>Betaproteobacteria</taxon>
        <taxon>Rhodocyclales</taxon>
        <taxon>Rhodocyclaceae</taxon>
        <taxon>Rhodocyclus</taxon>
    </lineage>
</organism>
<dbReference type="AlphaFoldDB" id="A0A840G701"/>
<evidence type="ECO:0000256" key="6">
    <source>
        <dbReference type="RuleBase" id="RU003915"/>
    </source>
</evidence>
<evidence type="ECO:0000256" key="1">
    <source>
        <dbReference type="ARBA" id="ARBA00000971"/>
    </source>
</evidence>
<name>A0A840G701_RHOTE</name>
<dbReference type="PANTHER" id="PTHR47861:SF4">
    <property type="entry name" value="FKBP-TYPE 16 KDA PEPTIDYL-PROLYL CIS-TRANS ISOMERASE"/>
    <property type="match status" value="1"/>
</dbReference>
<evidence type="ECO:0000256" key="4">
    <source>
        <dbReference type="ARBA" id="ARBA00023235"/>
    </source>
</evidence>
<protein>
    <recommendedName>
        <fullName evidence="6">Peptidyl-prolyl cis-trans isomerase</fullName>
        <ecNumber evidence="6">5.2.1.8</ecNumber>
    </recommendedName>
</protein>
<comment type="caution">
    <text evidence="8">The sequence shown here is derived from an EMBL/GenBank/DDBJ whole genome shotgun (WGS) entry which is preliminary data.</text>
</comment>
<dbReference type="Pfam" id="PF00254">
    <property type="entry name" value="FKBP_C"/>
    <property type="match status" value="1"/>
</dbReference>
<comment type="catalytic activity">
    <reaction evidence="1 5 6">
        <text>[protein]-peptidylproline (omega=180) = [protein]-peptidylproline (omega=0)</text>
        <dbReference type="Rhea" id="RHEA:16237"/>
        <dbReference type="Rhea" id="RHEA-COMP:10747"/>
        <dbReference type="Rhea" id="RHEA-COMP:10748"/>
        <dbReference type="ChEBI" id="CHEBI:83833"/>
        <dbReference type="ChEBI" id="CHEBI:83834"/>
        <dbReference type="EC" id="5.2.1.8"/>
    </reaction>
</comment>